<evidence type="ECO:0000313" key="2">
    <source>
        <dbReference type="Proteomes" id="UP000054683"/>
    </source>
</evidence>
<name>A0A158JFI6_9BURK</name>
<evidence type="ECO:0000313" key="1">
    <source>
        <dbReference type="EMBL" id="SAL67219.1"/>
    </source>
</evidence>
<dbReference type="AlphaFoldDB" id="A0A158JFI6"/>
<reference evidence="1 2" key="1">
    <citation type="submission" date="2016-01" db="EMBL/GenBank/DDBJ databases">
        <authorList>
            <person name="Oliw E.H."/>
        </authorList>
    </citation>
    <scope>NUCLEOTIDE SEQUENCE [LARGE SCALE GENOMIC DNA]</scope>
    <source>
        <strain evidence="1">LMG 27134</strain>
    </source>
</reference>
<dbReference type="EMBL" id="FCOK02000083">
    <property type="protein sequence ID" value="SAL67219.1"/>
    <property type="molecule type" value="Genomic_DNA"/>
</dbReference>
<accession>A0A158JFI6</accession>
<dbReference type="Proteomes" id="UP000054683">
    <property type="component" value="Unassembled WGS sequence"/>
</dbReference>
<protein>
    <submittedName>
        <fullName evidence="1">Uncharacterized protein</fullName>
    </submittedName>
</protein>
<sequence>MLGAPIHRWQLAVQSTELVGRHGLNRSGLRHQSSARCTRAEVLATETTQSFQRHESKT</sequence>
<organism evidence="1 2">
    <name type="scientific">Caballeronia udeis</name>
    <dbReference type="NCBI Taxonomy" id="1232866"/>
    <lineage>
        <taxon>Bacteria</taxon>
        <taxon>Pseudomonadati</taxon>
        <taxon>Pseudomonadota</taxon>
        <taxon>Betaproteobacteria</taxon>
        <taxon>Burkholderiales</taxon>
        <taxon>Burkholderiaceae</taxon>
        <taxon>Caballeronia</taxon>
    </lineage>
</organism>
<gene>
    <name evidence="1" type="ORF">AWB69_07679</name>
</gene>
<proteinExistence type="predicted"/>